<name>A0A345BLD4_9CAUD</name>
<evidence type="ECO:0000313" key="1">
    <source>
        <dbReference type="EMBL" id="AXF51255.1"/>
    </source>
</evidence>
<keyword evidence="2" id="KW-1185">Reference proteome</keyword>
<reference evidence="2" key="1">
    <citation type="submission" date="2018-06" db="EMBL/GenBank/DDBJ databases">
        <authorList>
            <person name="Sharma R."/>
            <person name="James B."/>
            <person name="Berg J.A."/>
            <person name="Breakwell D.P."/>
            <person name="Hope S."/>
            <person name="Grose J.H."/>
        </authorList>
    </citation>
    <scope>NUCLEOTIDE SEQUENCE [LARGE SCALE GENOMIC DNA]</scope>
</reference>
<gene>
    <name evidence="1" type="ORF">WELLINGTON_125</name>
</gene>
<accession>A0A345BLD4</accession>
<protein>
    <submittedName>
        <fullName evidence="1">Uncharacterized protein</fullName>
    </submittedName>
</protein>
<evidence type="ECO:0000313" key="2">
    <source>
        <dbReference type="Proteomes" id="UP000258581"/>
    </source>
</evidence>
<organism evidence="1 2">
    <name type="scientific">Erwinia phage Wellington</name>
    <dbReference type="NCBI Taxonomy" id="2267653"/>
    <lineage>
        <taxon>Viruses</taxon>
        <taxon>Duplodnaviria</taxon>
        <taxon>Heunggongvirae</taxon>
        <taxon>Uroviricota</taxon>
        <taxon>Caudoviricetes</taxon>
        <taxon>Chimalliviridae</taxon>
        <taxon>Wellingtonvirus</taxon>
        <taxon>Wellingtonvirus wellington</taxon>
    </lineage>
</organism>
<sequence>MESVMEDNLEYRYHGFGHSPEYKVWWSMRERCTNPEDPAWDKYGGAGIGCSEGWKKSVALFMHDMGLRPSDKHTLERIDNSKGYSKENCRWATRKEQARNRRSNVFVEYKGEKWYLTDAAKDMGMSYQNLQKHLRKGRTADEIAATWKKKYKCERK</sequence>
<dbReference type="EMBL" id="MH426724">
    <property type="protein sequence ID" value="AXF51255.1"/>
    <property type="molecule type" value="Genomic_DNA"/>
</dbReference>
<proteinExistence type="predicted"/>
<dbReference type="Proteomes" id="UP000258581">
    <property type="component" value="Segment"/>
</dbReference>